<proteinExistence type="predicted"/>
<evidence type="ECO:0000313" key="7">
    <source>
        <dbReference type="EMBL" id="WHS67639.1"/>
    </source>
</evidence>
<dbReference type="RefSeq" id="WP_283488666.1">
    <property type="nucleotide sequence ID" value="NZ_CP125947.1"/>
</dbReference>
<dbReference type="PROSITE" id="PS50937">
    <property type="entry name" value="HTH_MERR_2"/>
    <property type="match status" value="1"/>
</dbReference>
<reference evidence="7 8" key="1">
    <citation type="submission" date="2023-05" db="EMBL/GenBank/DDBJ databases">
        <authorList>
            <person name="Yin Y."/>
            <person name="Lu Z."/>
        </authorList>
    </citation>
    <scope>NUCLEOTIDE SEQUENCE [LARGE SCALE GENOMIC DNA]</scope>
    <source>
        <strain evidence="7 8">ZM22</strain>
    </source>
</reference>
<dbReference type="InterPro" id="IPR000551">
    <property type="entry name" value="MerR-type_HTH_dom"/>
</dbReference>
<evidence type="ECO:0000256" key="4">
    <source>
        <dbReference type="SAM" id="Coils"/>
    </source>
</evidence>
<dbReference type="Pfam" id="PF00376">
    <property type="entry name" value="MerR"/>
    <property type="match status" value="1"/>
</dbReference>
<feature type="coiled-coil region" evidence="4">
    <location>
        <begin position="76"/>
        <end position="103"/>
    </location>
</feature>
<accession>A0ABY8T0C0</accession>
<gene>
    <name evidence="7" type="ORF">QMY55_11220</name>
</gene>
<evidence type="ECO:0000313" key="8">
    <source>
        <dbReference type="Proteomes" id="UP001240697"/>
    </source>
</evidence>
<dbReference type="PANTHER" id="PTHR30204:SF97">
    <property type="entry name" value="MERR FAMILY REGULATORY PROTEIN"/>
    <property type="match status" value="1"/>
</dbReference>
<evidence type="ECO:0000256" key="3">
    <source>
        <dbReference type="ARBA" id="ARBA00023163"/>
    </source>
</evidence>
<dbReference type="PANTHER" id="PTHR30204">
    <property type="entry name" value="REDOX-CYCLING DRUG-SENSING TRANSCRIPTIONAL ACTIVATOR SOXR"/>
    <property type="match status" value="1"/>
</dbReference>
<dbReference type="InterPro" id="IPR015358">
    <property type="entry name" value="Tscrpt_reg_MerR_DNA-bd"/>
</dbReference>
<keyword evidence="8" id="KW-1185">Reference proteome</keyword>
<dbReference type="PRINTS" id="PR00040">
    <property type="entry name" value="HTHMERR"/>
</dbReference>
<dbReference type="InterPro" id="IPR047057">
    <property type="entry name" value="MerR_fam"/>
</dbReference>
<dbReference type="EMBL" id="CP125947">
    <property type="protein sequence ID" value="WHS67639.1"/>
    <property type="molecule type" value="Genomic_DNA"/>
</dbReference>
<evidence type="ECO:0000256" key="1">
    <source>
        <dbReference type="ARBA" id="ARBA00023015"/>
    </source>
</evidence>
<keyword evidence="1" id="KW-0805">Transcription regulation</keyword>
<dbReference type="Gene3D" id="1.10.1660.10">
    <property type="match status" value="1"/>
</dbReference>
<dbReference type="SMART" id="SM00422">
    <property type="entry name" value="HTH_MERR"/>
    <property type="match status" value="1"/>
</dbReference>
<keyword evidence="4" id="KW-0175">Coiled coil</keyword>
<dbReference type="SUPFAM" id="SSF46955">
    <property type="entry name" value="Putative DNA-binding domain"/>
    <property type="match status" value="1"/>
</dbReference>
<feature type="domain" description="HTH merR-type" evidence="6">
    <location>
        <begin position="1"/>
        <end position="68"/>
    </location>
</feature>
<evidence type="ECO:0000256" key="5">
    <source>
        <dbReference type="SAM" id="MobiDB-lite"/>
    </source>
</evidence>
<feature type="region of interest" description="Disordered" evidence="5">
    <location>
        <begin position="128"/>
        <end position="151"/>
    </location>
</feature>
<keyword evidence="2" id="KW-0238">DNA-binding</keyword>
<protein>
    <submittedName>
        <fullName evidence="7">Helix-turn-helix domain-containing protein</fullName>
    </submittedName>
</protein>
<dbReference type="PROSITE" id="PS00552">
    <property type="entry name" value="HTH_MERR_1"/>
    <property type="match status" value="1"/>
</dbReference>
<dbReference type="Pfam" id="PF09278">
    <property type="entry name" value="MerR-DNA-bind"/>
    <property type="match status" value="1"/>
</dbReference>
<dbReference type="InterPro" id="IPR009061">
    <property type="entry name" value="DNA-bd_dom_put_sf"/>
</dbReference>
<keyword evidence="3" id="KW-0804">Transcription</keyword>
<evidence type="ECO:0000256" key="2">
    <source>
        <dbReference type="ARBA" id="ARBA00023125"/>
    </source>
</evidence>
<evidence type="ECO:0000259" key="6">
    <source>
        <dbReference type="PROSITE" id="PS50937"/>
    </source>
</evidence>
<sequence length="151" mass="16778">MDISEVAQRSGLSTSAIRFYEEKGLIQSIGRQGQRRVFNRHILDQLAVIALGRAAGFSLQEIATMLPPKEKPQIKREMLTAKADELEQRIRRLKAVRDSLRHAAVCPEASHMDCPTFQRLMRAASAGEIKALTPSSSKQRKPRAASTRPGS</sequence>
<name>A0ABY8T0C0_9BURK</name>
<organism evidence="7 8">
    <name type="scientific">Comamonas resistens</name>
    <dbReference type="NCBI Taxonomy" id="3046670"/>
    <lineage>
        <taxon>Bacteria</taxon>
        <taxon>Pseudomonadati</taxon>
        <taxon>Pseudomonadota</taxon>
        <taxon>Betaproteobacteria</taxon>
        <taxon>Burkholderiales</taxon>
        <taxon>Comamonadaceae</taxon>
        <taxon>Comamonas</taxon>
    </lineage>
</organism>
<dbReference type="Proteomes" id="UP001240697">
    <property type="component" value="Chromosome"/>
</dbReference>
<dbReference type="CDD" id="cd04781">
    <property type="entry name" value="HTH_MerR-like_sg6"/>
    <property type="match status" value="1"/>
</dbReference>